<sequence length="393" mass="44245">MNPRKVTDGVFFVGAPDWDRRLFDALIPLPEGTSYNAYLITGQEKTALIDTVDPTKWEVLKAYLEKVNNIDYVVIQHVEQDHSGSLPMVLEKYPNAVVIANSKAKELILTHLHVPEEKIQVIEDGDKLDLGGLTLQFIFAPWVHWPETMLTYLPERKLLFTCDFLGSHLATSSLFIEDERLVYLGAKRYYAEIMSPFRNLIKGHLEKIKKLDIDMIAPSHGPIYQNPDFIIEAYEEWISDQPKNIVLLPWISMHGSTQAMVEYLTSKLVEKGVEVQPYDISKADLGELTMATVDAATIILAAPTILTNMHPMAELVAYWVSILRPKAKAYGFIGSYGWGGKTLETVKSLFSGIKADFFEPVLVKGLPTQTDYEALDKLADAIVEKHRVLGLLP</sequence>
<comment type="similarity">
    <text evidence="1">In the N-terminal section; belongs to the zinc metallo-hydrolase group 3 family.</text>
</comment>
<dbReference type="Gene3D" id="3.60.15.10">
    <property type="entry name" value="Ribonuclease Z/Hydroxyacylglutathione hydrolase-like"/>
    <property type="match status" value="1"/>
</dbReference>
<dbReference type="AlphaFoldDB" id="B5Y6Y8"/>
<dbReference type="GO" id="GO:0016491">
    <property type="term" value="F:oxidoreductase activity"/>
    <property type="evidence" value="ECO:0007669"/>
    <property type="project" value="UniProtKB-KW"/>
</dbReference>
<dbReference type="KEGG" id="cpo:COPRO5265_0164"/>
<name>B5Y6Y8_COPPD</name>
<dbReference type="InterPro" id="IPR029039">
    <property type="entry name" value="Flavoprotein-like_sf"/>
</dbReference>
<proteinExistence type="inferred from homology"/>
<dbReference type="STRING" id="309798.COPRO5265_0164"/>
<dbReference type="EC" id="1.-.-.-" evidence="3"/>
<evidence type="ECO:0000313" key="3">
    <source>
        <dbReference type="EMBL" id="ACI17406.1"/>
    </source>
</evidence>
<keyword evidence="4" id="KW-1185">Reference proteome</keyword>
<dbReference type="eggNOG" id="COG0426">
    <property type="taxonomic scope" value="Bacteria"/>
</dbReference>
<dbReference type="Pfam" id="PF19583">
    <property type="entry name" value="ODP"/>
    <property type="match status" value="1"/>
</dbReference>
<dbReference type="InterPro" id="IPR036866">
    <property type="entry name" value="RibonucZ/Hydroxyglut_hydro"/>
</dbReference>
<dbReference type="InterPro" id="IPR008254">
    <property type="entry name" value="Flavodoxin/NO_synth"/>
</dbReference>
<dbReference type="PROSITE" id="PS50902">
    <property type="entry name" value="FLAVODOXIN_LIKE"/>
    <property type="match status" value="1"/>
</dbReference>
<dbReference type="OrthoDB" id="9807946at2"/>
<dbReference type="InterPro" id="IPR045761">
    <property type="entry name" value="ODP_dom"/>
</dbReference>
<dbReference type="InterPro" id="IPR016440">
    <property type="entry name" value="Rubredoxin-O_OxRdtase"/>
</dbReference>
<dbReference type="PANTHER" id="PTHR43717:SF1">
    <property type="entry name" value="ANAEROBIC NITRIC OXIDE REDUCTASE FLAVORUBREDOXIN"/>
    <property type="match status" value="1"/>
</dbReference>
<reference evidence="4" key="1">
    <citation type="submission" date="2008-08" db="EMBL/GenBank/DDBJ databases">
        <title>The complete genome sequence of Coprothermobacter proteolyticus strain ATCC 5245 / DSM 5265 / BT.</title>
        <authorList>
            <person name="Dodson R.J."/>
            <person name="Durkin A.S."/>
            <person name="Wu M."/>
            <person name="Eisen J."/>
            <person name="Sutton G."/>
        </authorList>
    </citation>
    <scope>NUCLEOTIDE SEQUENCE [LARGE SCALE GENOMIC DNA]</scope>
    <source>
        <strain evidence="4">ATCC 35245 / DSM 5265 / OCM 4 / BT</strain>
    </source>
</reference>
<evidence type="ECO:0000313" key="4">
    <source>
        <dbReference type="Proteomes" id="UP000001732"/>
    </source>
</evidence>
<accession>B5Y6Y8</accession>
<dbReference type="SUPFAM" id="SSF52218">
    <property type="entry name" value="Flavoproteins"/>
    <property type="match status" value="1"/>
</dbReference>
<dbReference type="InterPro" id="IPR001279">
    <property type="entry name" value="Metallo-B-lactamas"/>
</dbReference>
<feature type="domain" description="Flavodoxin-like" evidence="2">
    <location>
        <begin position="246"/>
        <end position="383"/>
    </location>
</feature>
<dbReference type="RefSeq" id="WP_012544058.1">
    <property type="nucleotide sequence ID" value="NC_011295.1"/>
</dbReference>
<keyword evidence="3" id="KW-0560">Oxidoreductase</keyword>
<dbReference type="Gene3D" id="3.40.50.360">
    <property type="match status" value="1"/>
</dbReference>
<reference evidence="3 4" key="2">
    <citation type="journal article" date="2014" name="Genome Announc.">
        <title>Complete Genome Sequence of Coprothermobacter proteolyticus DSM 5265.</title>
        <authorList>
            <person name="Alexiev A."/>
            <person name="Coil D.A."/>
            <person name="Badger J.H."/>
            <person name="Enticknap J."/>
            <person name="Ward N."/>
            <person name="Robb F.T."/>
            <person name="Eisen J.A."/>
        </authorList>
    </citation>
    <scope>NUCLEOTIDE SEQUENCE [LARGE SCALE GENOMIC DNA]</scope>
    <source>
        <strain evidence="4">ATCC 35245 / DSM 5265 / OCM 4 / BT</strain>
    </source>
</reference>
<evidence type="ECO:0000256" key="1">
    <source>
        <dbReference type="ARBA" id="ARBA00007121"/>
    </source>
</evidence>
<dbReference type="CDD" id="cd07709">
    <property type="entry name" value="flavodiiron_proteins_MBL-fold"/>
    <property type="match status" value="1"/>
</dbReference>
<dbReference type="GO" id="GO:0009055">
    <property type="term" value="F:electron transfer activity"/>
    <property type="evidence" value="ECO:0007669"/>
    <property type="project" value="InterPro"/>
</dbReference>
<protein>
    <submittedName>
        <fullName evidence="3">Nitric oxide reductase (Type A flavoprotein FprA) (FMNprotein fprA) (Flavoprotein A)</fullName>
        <ecNumber evidence="3">1.-.-.-</ecNumber>
    </submittedName>
</protein>
<dbReference type="SMART" id="SM00849">
    <property type="entry name" value="Lactamase_B"/>
    <property type="match status" value="1"/>
</dbReference>
<dbReference type="Proteomes" id="UP000001732">
    <property type="component" value="Chromosome"/>
</dbReference>
<gene>
    <name evidence="3" type="ordered locus">COPRO5265_0164</name>
</gene>
<dbReference type="PIRSF" id="PIRSF005243">
    <property type="entry name" value="ROO"/>
    <property type="match status" value="1"/>
</dbReference>
<dbReference type="GO" id="GO:0046872">
    <property type="term" value="F:metal ion binding"/>
    <property type="evidence" value="ECO:0007669"/>
    <property type="project" value="InterPro"/>
</dbReference>
<dbReference type="GO" id="GO:0010181">
    <property type="term" value="F:FMN binding"/>
    <property type="evidence" value="ECO:0007669"/>
    <property type="project" value="InterPro"/>
</dbReference>
<dbReference type="EMBL" id="CP001145">
    <property type="protein sequence ID" value="ACI17406.1"/>
    <property type="molecule type" value="Genomic_DNA"/>
</dbReference>
<dbReference type="PANTHER" id="PTHR43717">
    <property type="entry name" value="ANAEROBIC NITRIC OXIDE REDUCTASE FLAVORUBREDOXIN"/>
    <property type="match status" value="1"/>
</dbReference>
<evidence type="ECO:0000259" key="2">
    <source>
        <dbReference type="PROSITE" id="PS50902"/>
    </source>
</evidence>
<dbReference type="SUPFAM" id="SSF56281">
    <property type="entry name" value="Metallo-hydrolase/oxidoreductase"/>
    <property type="match status" value="1"/>
</dbReference>
<dbReference type="HOGENOM" id="CLU_017490_0_0_9"/>
<organism evidence="3 4">
    <name type="scientific">Coprothermobacter proteolyticus (strain ATCC 35245 / DSM 5265 / OCM 4 / BT)</name>
    <dbReference type="NCBI Taxonomy" id="309798"/>
    <lineage>
        <taxon>Bacteria</taxon>
        <taxon>Pseudomonadati</taxon>
        <taxon>Coprothermobacterota</taxon>
        <taxon>Coprothermobacteria</taxon>
        <taxon>Coprothermobacterales</taxon>
        <taxon>Coprothermobacteraceae</taxon>
        <taxon>Coprothermobacter</taxon>
    </lineage>
</organism>